<dbReference type="InterPro" id="IPR002890">
    <property type="entry name" value="MG2"/>
</dbReference>
<comment type="similarity">
    <text evidence="1">Belongs to the protease inhibitor I39 (alpha-2-macroglobulin) family. Bacterial alpha-2-macroglobulin subfamily.</text>
</comment>
<dbReference type="Pfam" id="PF17973">
    <property type="entry name" value="bMG10"/>
    <property type="match status" value="1"/>
</dbReference>
<dbReference type="Pfam" id="PF00207">
    <property type="entry name" value="A2M"/>
    <property type="match status" value="1"/>
</dbReference>
<feature type="region of interest" description="Disordered" evidence="2">
    <location>
        <begin position="1079"/>
        <end position="1100"/>
    </location>
</feature>
<sequence length="1854" mass="208648">MKKIFYLIILLAIPMNILADSYSSLWKKVDDASKKDLPKTQILWLNKIIAKAEGEKAYGQLMKAQLLRSSLQTQIAPDSLDVEIARLERKALTTKDKTLQAVYASALGKIYQGHLEDGAVAKSKHWFALSMQNPALLAQHKSEEYEPAIVKGVDSRIFNEDLLHVIGLEAEDYATLHDYYSKTGNRPAACITACYKLRQERGNYTAVANKSVYLQRVDSLIKVYADLPMAGELAIEHDDYLAQCPDASAEERVKYINYALNQWGAWPRMNILRNALAELERPSFNINIGDCMLLPNVKRKVLVNSIRNINELYVKIYRVDVSGKTKLNPNKAQDYKVLQKHIVPAFERSITRRYIGQPAWKENCDSILLEGMPVGVYLMEASTDNKGIKPQRALLRVSDLYVMSEGRPDDHIRFVVVNATTGKPIEGAHIELTTNATYGNGKDSKVSILSGQNGEVNYAYKGRMPNKIYVFTDKDRACGNFDIDAYYSYWDEKSVRKDLYAYTDRSVYRPGQQVHAVAIATEIDSKSVSSKALDNELLTITLRDANGKEVGKKEVTTDAFGTASTMFTLPTNGLTGTFYIRMEGRDLYAGTSLQVEQYKRPTYQIEFEPYKKAYQIGDVVKVRGVAKSFAGVPVQGAKVEYTVKRNKSMWSRWSDGNWSDNLLTESTVTADDGSFYLNMPMTLPPNVNMELPLYYNVVANAKVTDLSGETHEGTTSLPLSNRTQILNCDIPSKTLRDSLRNFSFTLRNVAGEVIEGKVRYKIDNEPWQTTDANKPVAIARKLTSGQHTITGICDNDTVKKQFIIFSYEDKKPAIETPHWFYVSDNRFHADGKPVYIQVGSSDSDVYLYYTVLSGGRVIDEGRTVLNNEVLTKKMVYKEAYGDGITINMAWVKRGHLFKHTVQLLRPEPDNKLKLSWKTFRDRLAPGQKEEWTLRILTPDGKPAQAQLLATMYDKSLDGIVKHQWHFSPHYQFSLPQTEWHGGSNDAIGLYGFANYKRLPERMLAFSHYYKSMFYIAPPYVLYESMATQASNGLRTRAMGAGISIAKNELVKSEAVAKTGGGYAADSVYQEVTELSALDNAPNNQATGMDSGNKQGNATQQPRENLNETAFFFPTLMADSQGNVNIKFTLPESVTTWRFMGIAHDKQMNHEQLSAEAVAKKDVMVQPNLPRFIRMGDKAQISGRIYNTAEKNINGMARFQLLDPETEAVVAEWEKAFDVARGMTTTVYFDVDADRLAANAKGCNLFIARVMVEGNGFSDGEQHYLPLLPNREYVTTTVPFTQNGTGTKTIDLSKLFPNADAQNKLTIEYTNHPAWLMVQALPSIASPYDKDAISLVTAIYANSIGQSLLNSSPKIKRTVEMWKKETREETSLMSSLQKNQELKTMVLSETPWVANAEREAEQKQQLINFLDETTIGYRVNNFTTKLQALQNSDGSFSWWPGMAGSSYITMSVAQILTRLDAMIGTKYVRTNMLNQAFGYLDRRIAEETRELKKAEKKGQKHLSPSELACNYLYTCALAKRPESQDMNYLVALLEKMPTELTIYGKAGCAVILSQYGKERRAKEYLQSINEYSVYKAEMGRYFDTHKAFYSWFDYKIPTQTFAIEAIKRLNPTDTKTIEEMQRWLLQEKRTTGWDTPINAVNAVYAFMGNNEGGIDMSKLASGIPTTLKINGQALKTPQATAGLGYVKTTVKGNKASTFTAEKTSQGTSWGALYAQYWQKASDVKAASSGLIVKREICSTDGKKITNRLKVGDKVRVRITITADRDYDFVQVQDKRAACLEPAEQLSGYHWGYYLAPQDNVTNYYFDCLAKGKHIVETDYYVDREGDYTTGICTAQCAYSPEYSGREGAKELHVTR</sequence>
<dbReference type="SMART" id="SM01360">
    <property type="entry name" value="A2M"/>
    <property type="match status" value="1"/>
</dbReference>
<evidence type="ECO:0000259" key="3">
    <source>
        <dbReference type="SMART" id="SM01360"/>
    </source>
</evidence>
<dbReference type="PANTHER" id="PTHR40094:SF1">
    <property type="entry name" value="UBIQUITIN DOMAIN-CONTAINING PROTEIN"/>
    <property type="match status" value="1"/>
</dbReference>
<protein>
    <submittedName>
        <fullName evidence="4">MG2 domain-containing protein</fullName>
    </submittedName>
</protein>
<dbReference type="Proteomes" id="UP000245870">
    <property type="component" value="Unassembled WGS sequence"/>
</dbReference>
<gene>
    <name evidence="4" type="ORF">C7379_11513</name>
</gene>
<feature type="compositionally biased region" description="Polar residues" evidence="2">
    <location>
        <begin position="1080"/>
        <end position="1100"/>
    </location>
</feature>
<evidence type="ECO:0000313" key="4">
    <source>
        <dbReference type="EMBL" id="PVX51662.1"/>
    </source>
</evidence>
<name>A0A2U0U4Q0_9BACT</name>
<dbReference type="EMBL" id="QENY01000015">
    <property type="protein sequence ID" value="PVX51662.1"/>
    <property type="molecule type" value="Genomic_DNA"/>
</dbReference>
<dbReference type="SUPFAM" id="SSF48239">
    <property type="entry name" value="Terpenoid cyclases/Protein prenyltransferases"/>
    <property type="match status" value="1"/>
</dbReference>
<comment type="caution">
    <text evidence="4">The sequence shown here is derived from an EMBL/GenBank/DDBJ whole genome shotgun (WGS) entry which is preliminary data.</text>
</comment>
<reference evidence="4 5" key="1">
    <citation type="submission" date="2018-05" db="EMBL/GenBank/DDBJ databases">
        <title>Genomic Encyclopedia of Type Strains, Phase IV (KMG-IV): sequencing the most valuable type-strain genomes for metagenomic binning, comparative biology and taxonomic classification.</title>
        <authorList>
            <person name="Goeker M."/>
        </authorList>
    </citation>
    <scope>NUCLEOTIDE SEQUENCE [LARGE SCALE GENOMIC DNA]</scope>
    <source>
        <strain evidence="4 5">DSM 100333</strain>
    </source>
</reference>
<dbReference type="InterPro" id="IPR008930">
    <property type="entry name" value="Terpenoid_cyclase/PrenylTrfase"/>
</dbReference>
<evidence type="ECO:0000256" key="1">
    <source>
        <dbReference type="ARBA" id="ARBA00010556"/>
    </source>
</evidence>
<dbReference type="GO" id="GO:0004866">
    <property type="term" value="F:endopeptidase inhibitor activity"/>
    <property type="evidence" value="ECO:0007669"/>
    <property type="project" value="InterPro"/>
</dbReference>
<organism evidence="4 5">
    <name type="scientific">Hallella colorans</name>
    <dbReference type="NCBI Taxonomy" id="1703337"/>
    <lineage>
        <taxon>Bacteria</taxon>
        <taxon>Pseudomonadati</taxon>
        <taxon>Bacteroidota</taxon>
        <taxon>Bacteroidia</taxon>
        <taxon>Bacteroidales</taxon>
        <taxon>Prevotellaceae</taxon>
        <taxon>Hallella</taxon>
    </lineage>
</organism>
<dbReference type="Gene3D" id="1.50.10.20">
    <property type="match status" value="1"/>
</dbReference>
<dbReference type="InterPro" id="IPR001599">
    <property type="entry name" value="Macroglobln_a2"/>
</dbReference>
<dbReference type="InterPro" id="IPR051802">
    <property type="entry name" value="YfhM-like"/>
</dbReference>
<accession>A0A2U0U4Q0</accession>
<dbReference type="InterPro" id="IPR041246">
    <property type="entry name" value="Bact_MG10"/>
</dbReference>
<dbReference type="OrthoDB" id="9767116at2"/>
<evidence type="ECO:0000256" key="2">
    <source>
        <dbReference type="SAM" id="MobiDB-lite"/>
    </source>
</evidence>
<proteinExistence type="inferred from homology"/>
<dbReference type="Pfam" id="PF01835">
    <property type="entry name" value="MG2"/>
    <property type="match status" value="1"/>
</dbReference>
<dbReference type="PANTHER" id="PTHR40094">
    <property type="entry name" value="ALPHA-2-MACROGLOBULIN HOMOLOG"/>
    <property type="match status" value="1"/>
</dbReference>
<dbReference type="Gene3D" id="2.60.40.1930">
    <property type="match status" value="1"/>
</dbReference>
<feature type="domain" description="Alpha-2-macroglobulin" evidence="3">
    <location>
        <begin position="1108"/>
        <end position="1198"/>
    </location>
</feature>
<dbReference type="RefSeq" id="WP_116616873.1">
    <property type="nucleotide sequence ID" value="NZ_CAMQYP010000003.1"/>
</dbReference>
<keyword evidence="5" id="KW-1185">Reference proteome</keyword>
<evidence type="ECO:0000313" key="5">
    <source>
        <dbReference type="Proteomes" id="UP000245870"/>
    </source>
</evidence>